<dbReference type="Gene3D" id="2.180.10.10">
    <property type="entry name" value="RHS repeat-associated core"/>
    <property type="match status" value="1"/>
</dbReference>
<dbReference type="PANTHER" id="PTHR32305:SF15">
    <property type="entry name" value="PROTEIN RHSA-RELATED"/>
    <property type="match status" value="1"/>
</dbReference>
<dbReference type="Proteomes" id="UP000577386">
    <property type="component" value="Unassembled WGS sequence"/>
</dbReference>
<proteinExistence type="predicted"/>
<name>A0A7W3RMF4_STRMR</name>
<dbReference type="GeneID" id="93982493"/>
<dbReference type="InterPro" id="IPR050708">
    <property type="entry name" value="T6SS_VgrG/RHS"/>
</dbReference>
<dbReference type="EMBL" id="JACJIJ010000002">
    <property type="protein sequence ID" value="MBA9054991.1"/>
    <property type="molecule type" value="Genomic_DNA"/>
</dbReference>
<evidence type="ECO:0000313" key="3">
    <source>
        <dbReference type="Proteomes" id="UP000577386"/>
    </source>
</evidence>
<dbReference type="InterPro" id="IPR022385">
    <property type="entry name" value="Rhs_assc_core"/>
</dbReference>
<dbReference type="RefSeq" id="WP_310738788.1">
    <property type="nucleotide sequence ID" value="NZ_BAAAHW010000004.1"/>
</dbReference>
<protein>
    <submittedName>
        <fullName evidence="2">RHS repeat-associated protein</fullName>
    </submittedName>
</protein>
<reference evidence="2 3" key="1">
    <citation type="submission" date="2020-08" db="EMBL/GenBank/DDBJ databases">
        <title>Sequencing the genomes of 1000 actinobacteria strains.</title>
        <authorList>
            <person name="Klenk H.-P."/>
        </authorList>
    </citation>
    <scope>NUCLEOTIDE SEQUENCE [LARGE SCALE GENOMIC DNA]</scope>
    <source>
        <strain evidence="2 3">DSM 41827</strain>
    </source>
</reference>
<gene>
    <name evidence="2" type="ORF">HDA42_004169</name>
</gene>
<sequence length="288" mass="31642">MTDLTEFVWDDLCLAEQTAPDGWVTTWDYAPNSPRPVAQTIHKPIATADNTSFLAQLAEESAPEHGARFYSVVTDSVGTPTELVSAAGELVWQRRTGLWGTRIPAADKATESIDCPLRFPGQYADSETGLHYNLHRYYDPETARYISADPLGLVPAPDHYAYVPNPLSWSDDLGLAGKGPTGPSNPLNFGQGYTGRRDPFPVGNKGMDVEIHVYDKSMREVGLFNSQGWFNKHGIKAADVEVPPAVENAIKGRMIYELRKIGRIGPKGTEDISGDKWRRPPLAAEGCK</sequence>
<keyword evidence="3" id="KW-1185">Reference proteome</keyword>
<evidence type="ECO:0000313" key="2">
    <source>
        <dbReference type="EMBL" id="MBA9054991.1"/>
    </source>
</evidence>
<accession>A0A7W3RMF4</accession>
<dbReference type="PANTHER" id="PTHR32305">
    <property type="match status" value="1"/>
</dbReference>
<dbReference type="NCBIfam" id="TIGR03696">
    <property type="entry name" value="Rhs_assc_core"/>
    <property type="match status" value="1"/>
</dbReference>
<evidence type="ECO:0000256" key="1">
    <source>
        <dbReference type="SAM" id="MobiDB-lite"/>
    </source>
</evidence>
<organism evidence="2 3">
    <name type="scientific">Streptomyces murinus</name>
    <dbReference type="NCBI Taxonomy" id="33900"/>
    <lineage>
        <taxon>Bacteria</taxon>
        <taxon>Bacillati</taxon>
        <taxon>Actinomycetota</taxon>
        <taxon>Actinomycetes</taxon>
        <taxon>Kitasatosporales</taxon>
        <taxon>Streptomycetaceae</taxon>
        <taxon>Streptomyces</taxon>
    </lineage>
</organism>
<feature type="region of interest" description="Disordered" evidence="1">
    <location>
        <begin position="267"/>
        <end position="288"/>
    </location>
</feature>
<dbReference type="AlphaFoldDB" id="A0A7W3RMF4"/>
<feature type="compositionally biased region" description="Basic and acidic residues" evidence="1">
    <location>
        <begin position="268"/>
        <end position="278"/>
    </location>
</feature>
<comment type="caution">
    <text evidence="2">The sequence shown here is derived from an EMBL/GenBank/DDBJ whole genome shotgun (WGS) entry which is preliminary data.</text>
</comment>
<dbReference type="PRINTS" id="PR00394">
    <property type="entry name" value="RHSPROTEIN"/>
</dbReference>